<dbReference type="Gene3D" id="3.90.650.10">
    <property type="entry name" value="PurM-like C-terminal domain"/>
    <property type="match status" value="1"/>
</dbReference>
<dbReference type="Gene3D" id="3.30.1330.10">
    <property type="entry name" value="PurM-like, N-terminal domain"/>
    <property type="match status" value="1"/>
</dbReference>
<dbReference type="KEGG" id="gac:GACE_1299"/>
<dbReference type="Pfam" id="PF02769">
    <property type="entry name" value="AIRS_C"/>
    <property type="match status" value="1"/>
</dbReference>
<dbReference type="InterPro" id="IPR036921">
    <property type="entry name" value="PurM-like_N_sf"/>
</dbReference>
<evidence type="ECO:0000256" key="1">
    <source>
        <dbReference type="ARBA" id="ARBA00006243"/>
    </source>
</evidence>
<dbReference type="SUPFAM" id="SSF55326">
    <property type="entry name" value="PurM N-terminal domain-like"/>
    <property type="match status" value="1"/>
</dbReference>
<sequence length="343" mass="37481">MIRREDGAGGKYMSEFLKKRIFSRIDTSAGEIALSDMEDSADFDDAYVLTTDSYTAFPPVFRGGSIGSLAICGTSNDLAVVGAEPAFMSLAFIIQEGFEDSVFERIMDDIAHWVEKIGVKIITGDTKVVEMNAGIFVNTSGIGMRNEHLERNLETVREHRNYPFRWIRDSGLRTGDAIIVSGAIGEHGLTMLLEREDLGFEIDIESDVQPVWFAVRDALDVGGIVAMKDPTRGGLAETLNEMAEKSGVGIKIDEEKIPVRDDVAGVCEALGLDPLTLANEGKVVLGVVSELAEDVLKALRRHDRNAEIIGHATDKFKEVVVETKIGTTKILPPPVMDPIPRVC</sequence>
<dbReference type="PIRSF" id="PIRSF005644">
    <property type="entry name" value="Hdrgns_mtr_HypE"/>
    <property type="match status" value="1"/>
</dbReference>
<comment type="similarity">
    <text evidence="1">Belongs to the HypE family.</text>
</comment>
<protein>
    <submittedName>
        <fullName evidence="4">[NiFe] hydrogenase metallocenter assembly protein HypE</fullName>
    </submittedName>
</protein>
<dbReference type="PANTHER" id="PTHR30303">
    <property type="entry name" value="HYDROGENASE ISOENZYMES FORMATION PROTEIN HYPE"/>
    <property type="match status" value="1"/>
</dbReference>
<dbReference type="SUPFAM" id="SSF56042">
    <property type="entry name" value="PurM C-terminal domain-like"/>
    <property type="match status" value="1"/>
</dbReference>
<evidence type="ECO:0000259" key="3">
    <source>
        <dbReference type="Pfam" id="PF02769"/>
    </source>
</evidence>
<feature type="domain" description="PurM-like C-terminal" evidence="3">
    <location>
        <begin position="174"/>
        <end position="320"/>
    </location>
</feature>
<dbReference type="InterPro" id="IPR011854">
    <property type="entry name" value="HypE"/>
</dbReference>
<dbReference type="EMBL" id="CP009552">
    <property type="protein sequence ID" value="AIY90340.1"/>
    <property type="molecule type" value="Genomic_DNA"/>
</dbReference>
<dbReference type="PANTHER" id="PTHR30303:SF4">
    <property type="entry name" value="HYDROGENASE EXPRESSION_FORMATION PROTEIN HYPE"/>
    <property type="match status" value="1"/>
</dbReference>
<feature type="domain" description="PurM-like N-terminal" evidence="2">
    <location>
        <begin position="44"/>
        <end position="144"/>
    </location>
</feature>
<name>A0A0A7GE63_GEOAI</name>
<dbReference type="InterPro" id="IPR016188">
    <property type="entry name" value="PurM-like_N"/>
</dbReference>
<dbReference type="HOGENOM" id="CLU_049733_0_0_2"/>
<dbReference type="NCBIfam" id="TIGR02124">
    <property type="entry name" value="hypE"/>
    <property type="match status" value="1"/>
</dbReference>
<dbReference type="Pfam" id="PF00586">
    <property type="entry name" value="AIRS"/>
    <property type="match status" value="1"/>
</dbReference>
<accession>A0A0A7GE63</accession>
<dbReference type="RefSeq" id="WP_048092093.1">
    <property type="nucleotide sequence ID" value="NZ_CP009552.1"/>
</dbReference>
<dbReference type="AlphaFoldDB" id="A0A0A7GE63"/>
<dbReference type="Proteomes" id="UP000030624">
    <property type="component" value="Chromosome"/>
</dbReference>
<evidence type="ECO:0000313" key="5">
    <source>
        <dbReference type="Proteomes" id="UP000030624"/>
    </source>
</evidence>
<reference evidence="4 5" key="1">
    <citation type="journal article" date="2015" name="Appl. Environ. Microbiol.">
        <title>The Geoglobus acetivorans genome: Fe(III) reduction, acetate utilization, autotrophic growth, and degradation of aromatic compounds in a hyperthermophilic archaeon.</title>
        <authorList>
            <person name="Mardanov A.V."/>
            <person name="Slododkina G.B."/>
            <person name="Slobodkin A.I."/>
            <person name="Beletsky A.V."/>
            <person name="Gavrilov S.N."/>
            <person name="Kublanov I.V."/>
            <person name="Bonch-Osmolovskaya E.A."/>
            <person name="Skryabin K.G."/>
            <person name="Ravin N.V."/>
        </authorList>
    </citation>
    <scope>NUCLEOTIDE SEQUENCE [LARGE SCALE GENOMIC DNA]</scope>
    <source>
        <strain evidence="4 5">SBH6</strain>
    </source>
</reference>
<dbReference type="GeneID" id="24797880"/>
<dbReference type="GO" id="GO:0051604">
    <property type="term" value="P:protein maturation"/>
    <property type="evidence" value="ECO:0007669"/>
    <property type="project" value="TreeGrafter"/>
</dbReference>
<gene>
    <name evidence="4" type="ORF">GACE_1299</name>
</gene>
<evidence type="ECO:0000313" key="4">
    <source>
        <dbReference type="EMBL" id="AIY90340.1"/>
    </source>
</evidence>
<organism evidence="4 5">
    <name type="scientific">Geoglobus acetivorans</name>
    <dbReference type="NCBI Taxonomy" id="565033"/>
    <lineage>
        <taxon>Archaea</taxon>
        <taxon>Methanobacteriati</taxon>
        <taxon>Methanobacteriota</taxon>
        <taxon>Archaeoglobi</taxon>
        <taxon>Archaeoglobales</taxon>
        <taxon>Archaeoglobaceae</taxon>
        <taxon>Geoglobus</taxon>
    </lineage>
</organism>
<proteinExistence type="inferred from homology"/>
<dbReference type="InterPro" id="IPR010918">
    <property type="entry name" value="PurM-like_C_dom"/>
</dbReference>
<dbReference type="CDD" id="cd02197">
    <property type="entry name" value="HypE"/>
    <property type="match status" value="1"/>
</dbReference>
<dbReference type="STRING" id="565033.GACE_1299"/>
<dbReference type="eggNOG" id="arCOG00636">
    <property type="taxonomic scope" value="Archaea"/>
</dbReference>
<evidence type="ECO:0000259" key="2">
    <source>
        <dbReference type="Pfam" id="PF00586"/>
    </source>
</evidence>
<dbReference type="InterPro" id="IPR036676">
    <property type="entry name" value="PurM-like_C_sf"/>
</dbReference>